<dbReference type="InterPro" id="IPR006944">
    <property type="entry name" value="Phage/GTA_portal"/>
</dbReference>
<dbReference type="Proteomes" id="UP000510660">
    <property type="component" value="Chromosome"/>
</dbReference>
<dbReference type="NCBIfam" id="TIGR01537">
    <property type="entry name" value="portal_HK97"/>
    <property type="match status" value="1"/>
</dbReference>
<proteinExistence type="predicted"/>
<dbReference type="AlphaFoldDB" id="A0A7H9E9K8"/>
<name>A0A7H9E9K8_9LACO</name>
<dbReference type="Pfam" id="PF04860">
    <property type="entry name" value="Phage_portal"/>
    <property type="match status" value="1"/>
</dbReference>
<dbReference type="InterPro" id="IPR006427">
    <property type="entry name" value="Portal_HK97"/>
</dbReference>
<dbReference type="RefSeq" id="WP_180862094.1">
    <property type="nucleotide sequence ID" value="NZ_CP047415.1"/>
</dbReference>
<evidence type="ECO:0000313" key="1">
    <source>
        <dbReference type="EMBL" id="QLL73862.1"/>
    </source>
</evidence>
<reference evidence="1 2" key="1">
    <citation type="submission" date="2020-01" db="EMBL/GenBank/DDBJ databases">
        <title>Complete and circular genome sequences of six lactobacillus isolates from horses.</title>
        <authorList>
            <person name="Hassan H.M."/>
        </authorList>
    </citation>
    <scope>NUCLEOTIDE SEQUENCE [LARGE SCALE GENOMIC DNA]</scope>
    <source>
        <strain evidence="1 2">1D</strain>
    </source>
</reference>
<dbReference type="EMBL" id="CP047415">
    <property type="protein sequence ID" value="QLL73862.1"/>
    <property type="molecule type" value="Genomic_DNA"/>
</dbReference>
<gene>
    <name evidence="1" type="ORF">GTO85_05535</name>
</gene>
<accession>A0A7H9E9K8</accession>
<sequence>MGLLSRASPKVKIKNDVNVPSTHGLVVQMVNGTPVQLVSTTVSALKALQNSDVFSTVHRIASDVASAKFKTDNTYISAILNQPSNIIGRFSFWQALLFQLLLSGNAYATIKGMKLHQWRPTEVSSIKVLGDNEGMQYTITPLDGSKEFTVRENQMLHFRIAPDASYQYLIGRSPLESLAYEMTISDQSKKATLNSVKNQISPIGILTVPASQLNEEDLETARTAFEKMNSGENSGRLMLLTDDSKFSQLDVKADVFKALTENADYSAAQISKAFGIPVDMLGGGKSTESVHSNIDSVKGAYISDLNSYTYPILDEIKLKMECPDLKLDIKSALDVDDSIAINQTNSLMQAGIITQNQAQDLLKRSGALPMNLVPPEGGDTNAN</sequence>
<evidence type="ECO:0000313" key="2">
    <source>
        <dbReference type="Proteomes" id="UP000510660"/>
    </source>
</evidence>
<protein>
    <submittedName>
        <fullName evidence="1">Phage portal protein</fullName>
    </submittedName>
</protein>
<organism evidence="1 2">
    <name type="scientific">Lactobacillus crispatus</name>
    <dbReference type="NCBI Taxonomy" id="47770"/>
    <lineage>
        <taxon>Bacteria</taxon>
        <taxon>Bacillati</taxon>
        <taxon>Bacillota</taxon>
        <taxon>Bacilli</taxon>
        <taxon>Lactobacillales</taxon>
        <taxon>Lactobacillaceae</taxon>
        <taxon>Lactobacillus</taxon>
    </lineage>
</organism>